<dbReference type="RefSeq" id="WP_076373515.1">
    <property type="nucleotide sequence ID" value="NZ_FTMG01000005.1"/>
</dbReference>
<dbReference type="EMBL" id="JACHCB010000005">
    <property type="protein sequence ID" value="MBB6109732.1"/>
    <property type="molecule type" value="Genomic_DNA"/>
</dbReference>
<gene>
    <name evidence="1" type="ORF">HDF23_002481</name>
</gene>
<keyword evidence="2" id="KW-1185">Reference proteome</keyword>
<protein>
    <submittedName>
        <fullName evidence="1">Uncharacterized protein</fullName>
    </submittedName>
</protein>
<proteinExistence type="predicted"/>
<evidence type="ECO:0000313" key="2">
    <source>
        <dbReference type="Proteomes" id="UP000541583"/>
    </source>
</evidence>
<reference evidence="1 2" key="1">
    <citation type="submission" date="2020-08" db="EMBL/GenBank/DDBJ databases">
        <title>Genomic Encyclopedia of Type Strains, Phase IV (KMG-V): Genome sequencing to study the core and pangenomes of soil and plant-associated prokaryotes.</title>
        <authorList>
            <person name="Whitman W."/>
        </authorList>
    </citation>
    <scope>NUCLEOTIDE SEQUENCE [LARGE SCALE GENOMIC DNA]</scope>
    <source>
        <strain evidence="1 2">ANJLi2</strain>
    </source>
</reference>
<comment type="caution">
    <text evidence="1">The sequence shown here is derived from an EMBL/GenBank/DDBJ whole genome shotgun (WGS) entry which is preliminary data.</text>
</comment>
<organism evidence="1 2">
    <name type="scientific">Mucilaginibacter lappiensis</name>
    <dbReference type="NCBI Taxonomy" id="354630"/>
    <lineage>
        <taxon>Bacteria</taxon>
        <taxon>Pseudomonadati</taxon>
        <taxon>Bacteroidota</taxon>
        <taxon>Sphingobacteriia</taxon>
        <taxon>Sphingobacteriales</taxon>
        <taxon>Sphingobacteriaceae</taxon>
        <taxon>Mucilaginibacter</taxon>
    </lineage>
</organism>
<name>A0ABR6PIY0_9SPHI</name>
<accession>A0ABR6PIY0</accession>
<evidence type="ECO:0000313" key="1">
    <source>
        <dbReference type="EMBL" id="MBB6109732.1"/>
    </source>
</evidence>
<dbReference type="Proteomes" id="UP000541583">
    <property type="component" value="Unassembled WGS sequence"/>
</dbReference>
<sequence>MIAQDLRLGNIVKGITTDYCKVYSISYDDVSGIRFHSEGSTSSTWSGGKGIEPVELTEDWLIKFGLSKDEASSNGSVRYNFRYQRLTINLHSDGEHPVFFEGNCITWVMFVHQLQNLYFVLTGEELTMQL</sequence>